<evidence type="ECO:0000313" key="2">
    <source>
        <dbReference type="Proteomes" id="UP000046393"/>
    </source>
</evidence>
<feature type="chain" id="PRO_5005893482" evidence="1">
    <location>
        <begin position="19"/>
        <end position="153"/>
    </location>
</feature>
<dbReference type="AlphaFoldDB" id="A0A0N5AV88"/>
<keyword evidence="2" id="KW-1185">Reference proteome</keyword>
<protein>
    <submittedName>
        <fullName evidence="3">Transthyretin-like family protein</fullName>
    </submittedName>
</protein>
<proteinExistence type="predicted"/>
<keyword evidence="1" id="KW-0732">Signal</keyword>
<dbReference type="Gene3D" id="2.60.40.3330">
    <property type="match status" value="1"/>
</dbReference>
<sequence length="153" mass="17611">MNQHTSFLVIIFISTSYSTTRIPTVKVKGTLRCSGLPYRGAVFFMRHDQQPWVLNETVITGDGQFESTGIPEKTTNPYVVPFLEILHRCGGSKTKYIFDKFCIPDDYLHSQKVFNIGIVDLCNRRLPLIERQVYDTVRRKSSSSTDDEIIRRC</sequence>
<accession>A0A0N5AV88</accession>
<reference evidence="3" key="1">
    <citation type="submission" date="2017-02" db="UniProtKB">
        <authorList>
            <consortium name="WormBaseParasite"/>
        </authorList>
    </citation>
    <scope>IDENTIFICATION</scope>
</reference>
<dbReference type="WBParaSite" id="SMUV_0000879801-mRNA-1">
    <property type="protein sequence ID" value="SMUV_0000879801-mRNA-1"/>
    <property type="gene ID" value="SMUV_0000879801"/>
</dbReference>
<name>A0A0N5AV88_9BILA</name>
<dbReference type="InterPro" id="IPR038479">
    <property type="entry name" value="Transthyretin-like_sf"/>
</dbReference>
<feature type="signal peptide" evidence="1">
    <location>
        <begin position="1"/>
        <end position="18"/>
    </location>
</feature>
<evidence type="ECO:0000256" key="1">
    <source>
        <dbReference type="SAM" id="SignalP"/>
    </source>
</evidence>
<dbReference type="Proteomes" id="UP000046393">
    <property type="component" value="Unplaced"/>
</dbReference>
<organism evidence="2 3">
    <name type="scientific">Syphacia muris</name>
    <dbReference type="NCBI Taxonomy" id="451379"/>
    <lineage>
        <taxon>Eukaryota</taxon>
        <taxon>Metazoa</taxon>
        <taxon>Ecdysozoa</taxon>
        <taxon>Nematoda</taxon>
        <taxon>Chromadorea</taxon>
        <taxon>Rhabditida</taxon>
        <taxon>Spirurina</taxon>
        <taxon>Oxyuridomorpha</taxon>
        <taxon>Oxyuroidea</taxon>
        <taxon>Oxyuridae</taxon>
        <taxon>Syphacia</taxon>
    </lineage>
</organism>
<evidence type="ECO:0000313" key="3">
    <source>
        <dbReference type="WBParaSite" id="SMUV_0000879801-mRNA-1"/>
    </source>
</evidence>